<evidence type="ECO:0000313" key="1">
    <source>
        <dbReference type="EMBL" id="CAH1403572.1"/>
    </source>
</evidence>
<name>A0A9P0MV23_NEZVI</name>
<sequence>MDSHHCASLLLFHFQQYPPKIERWTAHPPAQVEFACGTVRHTLVQLCNPAAQPDHARLTQPHDPAHTRGPVSLRSCSSPEVSRKAVPPFAHFEKRLVRKQFMIGSPCESLPVLGHDWPVLLHCYQSKHMSVVNL</sequence>
<dbReference type="AlphaFoldDB" id="A0A9P0MV23"/>
<gene>
    <name evidence="1" type="ORF">NEZAVI_LOCUS12165</name>
</gene>
<dbReference type="EMBL" id="OV725081">
    <property type="protein sequence ID" value="CAH1403572.1"/>
    <property type="molecule type" value="Genomic_DNA"/>
</dbReference>
<dbReference type="Proteomes" id="UP001152798">
    <property type="component" value="Chromosome 5"/>
</dbReference>
<protein>
    <submittedName>
        <fullName evidence="1">Uncharacterized protein</fullName>
    </submittedName>
</protein>
<organism evidence="1 2">
    <name type="scientific">Nezara viridula</name>
    <name type="common">Southern green stink bug</name>
    <name type="synonym">Cimex viridulus</name>
    <dbReference type="NCBI Taxonomy" id="85310"/>
    <lineage>
        <taxon>Eukaryota</taxon>
        <taxon>Metazoa</taxon>
        <taxon>Ecdysozoa</taxon>
        <taxon>Arthropoda</taxon>
        <taxon>Hexapoda</taxon>
        <taxon>Insecta</taxon>
        <taxon>Pterygota</taxon>
        <taxon>Neoptera</taxon>
        <taxon>Paraneoptera</taxon>
        <taxon>Hemiptera</taxon>
        <taxon>Heteroptera</taxon>
        <taxon>Panheteroptera</taxon>
        <taxon>Pentatomomorpha</taxon>
        <taxon>Pentatomoidea</taxon>
        <taxon>Pentatomidae</taxon>
        <taxon>Pentatominae</taxon>
        <taxon>Nezara</taxon>
    </lineage>
</organism>
<reference evidence="1" key="1">
    <citation type="submission" date="2022-01" db="EMBL/GenBank/DDBJ databases">
        <authorList>
            <person name="King R."/>
        </authorList>
    </citation>
    <scope>NUCLEOTIDE SEQUENCE</scope>
</reference>
<keyword evidence="2" id="KW-1185">Reference proteome</keyword>
<dbReference type="OrthoDB" id="10591556at2759"/>
<proteinExistence type="predicted"/>
<evidence type="ECO:0000313" key="2">
    <source>
        <dbReference type="Proteomes" id="UP001152798"/>
    </source>
</evidence>
<accession>A0A9P0MV23</accession>